<dbReference type="CDD" id="cd01665">
    <property type="entry name" value="Cyt_c_Oxidase_III"/>
    <property type="match status" value="1"/>
</dbReference>
<evidence type="ECO:0000256" key="5">
    <source>
        <dbReference type="ARBA" id="ARBA00022967"/>
    </source>
</evidence>
<dbReference type="EC" id="7.1.1.9" evidence="3"/>
<feature type="transmembrane region" description="Helical" evidence="11">
    <location>
        <begin position="219"/>
        <end position="247"/>
    </location>
</feature>
<evidence type="ECO:0000256" key="6">
    <source>
        <dbReference type="ARBA" id="ARBA00022989"/>
    </source>
</evidence>
<evidence type="ECO:0000256" key="3">
    <source>
        <dbReference type="ARBA" id="ARBA00012949"/>
    </source>
</evidence>
<dbReference type="Proteomes" id="UP000256900">
    <property type="component" value="Unassembled WGS sequence"/>
</dbReference>
<comment type="similarity">
    <text evidence="2 10">Belongs to the cytochrome c oxidase subunit 3 family.</text>
</comment>
<keyword evidence="5" id="KW-1278">Translocase</keyword>
<dbReference type="InterPro" id="IPR000298">
    <property type="entry name" value="Cyt_c_oxidase-like_su3"/>
</dbReference>
<dbReference type="PANTHER" id="PTHR11403:SF7">
    <property type="entry name" value="CYTOCHROME C OXIDASE SUBUNIT 3"/>
    <property type="match status" value="1"/>
</dbReference>
<feature type="domain" description="Heme-copper oxidase subunit III family profile" evidence="12">
    <location>
        <begin position="8"/>
        <end position="286"/>
    </location>
</feature>
<evidence type="ECO:0000256" key="1">
    <source>
        <dbReference type="ARBA" id="ARBA00004141"/>
    </source>
</evidence>
<feature type="transmembrane region" description="Helical" evidence="11">
    <location>
        <begin position="182"/>
        <end position="199"/>
    </location>
</feature>
<accession>A0A3D9YYP6</accession>
<evidence type="ECO:0000313" key="14">
    <source>
        <dbReference type="Proteomes" id="UP000256900"/>
    </source>
</evidence>
<keyword evidence="7 11" id="KW-0472">Membrane</keyword>
<reference evidence="13 14" key="1">
    <citation type="submission" date="2018-08" db="EMBL/GenBank/DDBJ databases">
        <title>Genomic Encyclopedia of Type Strains, Phase IV (KMG-IV): sequencing the most valuable type-strain genomes for metagenomic binning, comparative biology and taxonomic classification.</title>
        <authorList>
            <person name="Goeker M."/>
        </authorList>
    </citation>
    <scope>NUCLEOTIDE SEQUENCE [LARGE SCALE GENOMIC DNA]</scope>
    <source>
        <strain evidence="13 14">BW863</strain>
    </source>
</reference>
<evidence type="ECO:0000259" key="12">
    <source>
        <dbReference type="PROSITE" id="PS50253"/>
    </source>
</evidence>
<dbReference type="InterPro" id="IPR024791">
    <property type="entry name" value="Cyt_c/ubiquinol_Oxase_su3"/>
</dbReference>
<keyword evidence="14" id="KW-1185">Reference proteome</keyword>
<evidence type="ECO:0000256" key="9">
    <source>
        <dbReference type="ARBA" id="ARBA00031625"/>
    </source>
</evidence>
<evidence type="ECO:0000256" key="10">
    <source>
        <dbReference type="RuleBase" id="RU003376"/>
    </source>
</evidence>
<proteinExistence type="inferred from homology"/>
<keyword evidence="6 11" id="KW-1133">Transmembrane helix</keyword>
<feature type="transmembrane region" description="Helical" evidence="11">
    <location>
        <begin position="45"/>
        <end position="65"/>
    </location>
</feature>
<dbReference type="EMBL" id="QUMO01000002">
    <property type="protein sequence ID" value="REF87781.1"/>
    <property type="molecule type" value="Genomic_DNA"/>
</dbReference>
<dbReference type="Gene3D" id="1.10.287.70">
    <property type="match status" value="1"/>
</dbReference>
<evidence type="ECO:0000256" key="7">
    <source>
        <dbReference type="ARBA" id="ARBA00023136"/>
    </source>
</evidence>
<dbReference type="GO" id="GO:0019646">
    <property type="term" value="P:aerobic electron transport chain"/>
    <property type="evidence" value="ECO:0007669"/>
    <property type="project" value="InterPro"/>
</dbReference>
<evidence type="ECO:0000256" key="2">
    <source>
        <dbReference type="ARBA" id="ARBA00010581"/>
    </source>
</evidence>
<evidence type="ECO:0000256" key="11">
    <source>
        <dbReference type="SAM" id="Phobius"/>
    </source>
</evidence>
<gene>
    <name evidence="13" type="ORF">DES32_1411</name>
</gene>
<keyword evidence="4 10" id="KW-0812">Transmembrane</keyword>
<dbReference type="InterPro" id="IPR013833">
    <property type="entry name" value="Cyt_c_oxidase_su3_a-hlx"/>
</dbReference>
<dbReference type="GO" id="GO:0005886">
    <property type="term" value="C:plasma membrane"/>
    <property type="evidence" value="ECO:0007669"/>
    <property type="project" value="UniProtKB-SubCell"/>
</dbReference>
<dbReference type="RefSeq" id="WP_115835943.1">
    <property type="nucleotide sequence ID" value="NZ_CP025086.1"/>
</dbReference>
<evidence type="ECO:0000256" key="8">
    <source>
        <dbReference type="ARBA" id="ARBA00031400"/>
    </source>
</evidence>
<dbReference type="Pfam" id="PF00510">
    <property type="entry name" value="COX3"/>
    <property type="match status" value="1"/>
</dbReference>
<protein>
    <recommendedName>
        <fullName evidence="3">cytochrome-c oxidase</fullName>
        <ecNumber evidence="3">7.1.1.9</ecNumber>
    </recommendedName>
    <alternativeName>
        <fullName evidence="8">Cytochrome aa3 subunit 3</fullName>
    </alternativeName>
    <alternativeName>
        <fullName evidence="9">Cytochrome c oxidase polypeptide III</fullName>
    </alternativeName>
</protein>
<dbReference type="AlphaFoldDB" id="A0A3D9YYP6"/>
<name>A0A3D9YYP6_9HYPH</name>
<comment type="caution">
    <text evidence="13">The sequence shown here is derived from an EMBL/GenBank/DDBJ whole genome shotgun (WGS) entry which is preliminary data.</text>
</comment>
<dbReference type="PANTHER" id="PTHR11403">
    <property type="entry name" value="CYTOCHROME C OXIDASE SUBUNIT III"/>
    <property type="match status" value="1"/>
</dbReference>
<dbReference type="GO" id="GO:0004129">
    <property type="term" value="F:cytochrome-c oxidase activity"/>
    <property type="evidence" value="ECO:0007669"/>
    <property type="project" value="UniProtKB-EC"/>
</dbReference>
<dbReference type="PROSITE" id="PS50253">
    <property type="entry name" value="COX3"/>
    <property type="match status" value="1"/>
</dbReference>
<dbReference type="SUPFAM" id="SSF81452">
    <property type="entry name" value="Cytochrome c oxidase subunit III-like"/>
    <property type="match status" value="1"/>
</dbReference>
<evidence type="ECO:0000256" key="4">
    <source>
        <dbReference type="ARBA" id="ARBA00022692"/>
    </source>
</evidence>
<sequence length="286" mass="32338">MSANPAATTRRYFVPKPSPYPALLSFAIMLLAIGLALRVNGYPAGQWIALVGLGTIIFALVRWLGNVISESEGGFYHHWEDRSFRLGMIWFIISEITLFATLFGVLFYEREISVRALAALDVNFTPWPHFAGAWPTSGPLGKDFETVNPWRIPAFNTLLLLISGATVTRAHHWLKRDRRDALVFWLAATIALGVVFLLLQANEFYEAYTKLGLTLGSGVYGATFFALTGLHGFHVTVGVIMLTAILVRILRGHFNPEHHFAFEAVSWYWHFVDVVWLMLFVFVYWL</sequence>
<feature type="transmembrane region" description="Helical" evidence="11">
    <location>
        <begin position="20"/>
        <end position="39"/>
    </location>
</feature>
<comment type="subcellular location">
    <subcellularLocation>
        <location evidence="10">Cell membrane</location>
        <topology evidence="10">Multi-pass membrane protein</topology>
    </subcellularLocation>
    <subcellularLocation>
        <location evidence="1">Membrane</location>
        <topology evidence="1">Multi-pass membrane protein</topology>
    </subcellularLocation>
</comment>
<dbReference type="FunFam" id="1.20.120.80:FF:000003">
    <property type="entry name" value="Cytochrome c oxidase subunit 3"/>
    <property type="match status" value="1"/>
</dbReference>
<dbReference type="Gene3D" id="1.20.120.80">
    <property type="entry name" value="Cytochrome c oxidase, subunit III, four-helix bundle"/>
    <property type="match status" value="1"/>
</dbReference>
<feature type="transmembrane region" description="Helical" evidence="11">
    <location>
        <begin position="267"/>
        <end position="285"/>
    </location>
</feature>
<dbReference type="InterPro" id="IPR035973">
    <property type="entry name" value="Cyt_c_oxidase_su3-like_sf"/>
</dbReference>
<organism evidence="13 14">
    <name type="scientific">Methylovirgula ligni</name>
    <dbReference type="NCBI Taxonomy" id="569860"/>
    <lineage>
        <taxon>Bacteria</taxon>
        <taxon>Pseudomonadati</taxon>
        <taxon>Pseudomonadota</taxon>
        <taxon>Alphaproteobacteria</taxon>
        <taxon>Hyphomicrobiales</taxon>
        <taxon>Beijerinckiaceae</taxon>
        <taxon>Methylovirgula</taxon>
    </lineage>
</organism>
<dbReference type="OrthoDB" id="9810850at2"/>
<dbReference type="InterPro" id="IPR033945">
    <property type="entry name" value="Cyt_c_oxase_su3_dom"/>
</dbReference>
<feature type="transmembrane region" description="Helical" evidence="11">
    <location>
        <begin position="86"/>
        <end position="108"/>
    </location>
</feature>
<evidence type="ECO:0000313" key="13">
    <source>
        <dbReference type="EMBL" id="REF87781.1"/>
    </source>
</evidence>